<dbReference type="SUPFAM" id="SSF46689">
    <property type="entry name" value="Homeodomain-like"/>
    <property type="match status" value="1"/>
</dbReference>
<dbReference type="InterPro" id="IPR001647">
    <property type="entry name" value="HTH_TetR"/>
</dbReference>
<dbReference type="SUPFAM" id="SSF48498">
    <property type="entry name" value="Tetracyclin repressor-like, C-terminal domain"/>
    <property type="match status" value="1"/>
</dbReference>
<protein>
    <submittedName>
        <fullName evidence="6">TetR/AcrR family transcriptional regulator</fullName>
    </submittedName>
</protein>
<dbReference type="InterPro" id="IPR036271">
    <property type="entry name" value="Tet_transcr_reg_TetR-rel_C_sf"/>
</dbReference>
<dbReference type="PRINTS" id="PR00455">
    <property type="entry name" value="HTHTETR"/>
</dbReference>
<sequence>MDNYSNAYYEILDCARSLIIAGGYSSFSYTDISEFVGIQKSSIHHHFPTKVDLVQTLVIQYRQQAEAGVTHIERLSPGPSDQLRAYISYWQGCIGDAAKGYCVCALLANQMPVLPEAIVVEVRAHFEALSGWLTLVLERGASQGYLALSNDARTEAETVIATVHGAMLSARAHGDPEMFSAITLPMIERFMIPTD</sequence>
<dbReference type="Proteomes" id="UP000625247">
    <property type="component" value="Unassembled WGS sequence"/>
</dbReference>
<dbReference type="EMBL" id="JACYNP010000002">
    <property type="protein sequence ID" value="MBD8120463.1"/>
    <property type="molecule type" value="Genomic_DNA"/>
</dbReference>
<keyword evidence="7" id="KW-1185">Reference proteome</keyword>
<proteinExistence type="predicted"/>
<organism evidence="6 7">
    <name type="scientific">Pseudomonas lutea</name>
    <dbReference type="NCBI Taxonomy" id="243924"/>
    <lineage>
        <taxon>Bacteria</taxon>
        <taxon>Pseudomonadati</taxon>
        <taxon>Pseudomonadota</taxon>
        <taxon>Gammaproteobacteria</taxon>
        <taxon>Pseudomonadales</taxon>
        <taxon>Pseudomonadaceae</taxon>
        <taxon>Pseudomonas</taxon>
    </lineage>
</organism>
<evidence type="ECO:0000256" key="1">
    <source>
        <dbReference type="ARBA" id="ARBA00023015"/>
    </source>
</evidence>
<dbReference type="Gene3D" id="1.10.357.10">
    <property type="entry name" value="Tetracycline Repressor, domain 2"/>
    <property type="match status" value="1"/>
</dbReference>
<evidence type="ECO:0000259" key="5">
    <source>
        <dbReference type="PROSITE" id="PS50977"/>
    </source>
</evidence>
<dbReference type="RefSeq" id="WP_191943204.1">
    <property type="nucleotide sequence ID" value="NZ_JACYNP010000002.1"/>
</dbReference>
<keyword evidence="1" id="KW-0805">Transcription regulation</keyword>
<evidence type="ECO:0000313" key="7">
    <source>
        <dbReference type="Proteomes" id="UP000625247"/>
    </source>
</evidence>
<dbReference type="Pfam" id="PF16925">
    <property type="entry name" value="TetR_C_13"/>
    <property type="match status" value="1"/>
</dbReference>
<gene>
    <name evidence="6" type="ORF">IFT62_04500</name>
</gene>
<evidence type="ECO:0000256" key="4">
    <source>
        <dbReference type="PROSITE-ProRule" id="PRU00335"/>
    </source>
</evidence>
<dbReference type="InterPro" id="IPR009057">
    <property type="entry name" value="Homeodomain-like_sf"/>
</dbReference>
<dbReference type="PANTHER" id="PTHR47506">
    <property type="entry name" value="TRANSCRIPTIONAL REGULATORY PROTEIN"/>
    <property type="match status" value="1"/>
</dbReference>
<dbReference type="PROSITE" id="PS50977">
    <property type="entry name" value="HTH_TETR_2"/>
    <property type="match status" value="1"/>
</dbReference>
<evidence type="ECO:0000256" key="3">
    <source>
        <dbReference type="ARBA" id="ARBA00023163"/>
    </source>
</evidence>
<dbReference type="Pfam" id="PF00440">
    <property type="entry name" value="TetR_N"/>
    <property type="match status" value="1"/>
</dbReference>
<feature type="DNA-binding region" description="H-T-H motif" evidence="4">
    <location>
        <begin position="28"/>
        <end position="47"/>
    </location>
</feature>
<keyword evidence="2 4" id="KW-0238">DNA-binding</keyword>
<comment type="caution">
    <text evidence="6">The sequence shown here is derived from an EMBL/GenBank/DDBJ whole genome shotgun (WGS) entry which is preliminary data.</text>
</comment>
<keyword evidence="3" id="KW-0804">Transcription</keyword>
<dbReference type="InterPro" id="IPR011075">
    <property type="entry name" value="TetR_C"/>
</dbReference>
<feature type="domain" description="HTH tetR-type" evidence="5">
    <location>
        <begin position="5"/>
        <end position="65"/>
    </location>
</feature>
<evidence type="ECO:0000256" key="2">
    <source>
        <dbReference type="ARBA" id="ARBA00023125"/>
    </source>
</evidence>
<dbReference type="PANTHER" id="PTHR47506:SF6">
    <property type="entry name" value="HTH-TYPE TRANSCRIPTIONAL REPRESSOR NEMR"/>
    <property type="match status" value="1"/>
</dbReference>
<evidence type="ECO:0000313" key="6">
    <source>
        <dbReference type="EMBL" id="MBD8120463.1"/>
    </source>
</evidence>
<reference evidence="6 7" key="1">
    <citation type="journal article" date="2020" name="FEMS Microbiol. Ecol.">
        <title>Temporal dynamics of bacterial communities during seed development and maturation.</title>
        <authorList>
            <person name="Chesneau G."/>
            <person name="Torres-Cortes G."/>
            <person name="Briand M."/>
            <person name="Darrasse A."/>
            <person name="Preveaux A."/>
            <person name="Marais C."/>
            <person name="Jacques M.A."/>
            <person name="Shade A."/>
            <person name="Barret M."/>
        </authorList>
    </citation>
    <scope>NUCLEOTIDE SEQUENCE [LARGE SCALE GENOMIC DNA]</scope>
    <source>
        <strain evidence="6 7">CFBP13723</strain>
    </source>
</reference>
<name>A0ABR9A308_9PSED</name>
<accession>A0ABR9A308</accession>